<dbReference type="AlphaFoldDB" id="A0A344TPH7"/>
<dbReference type="InterPro" id="IPR024775">
    <property type="entry name" value="DinB-like"/>
</dbReference>
<dbReference type="Gene3D" id="1.20.120.450">
    <property type="entry name" value="dinb family like domain"/>
    <property type="match status" value="1"/>
</dbReference>
<reference evidence="2 3" key="1">
    <citation type="submission" date="2018-07" db="EMBL/GenBank/DDBJ databases">
        <title>Genome sequencing of Runella.</title>
        <authorList>
            <person name="Baek M.-G."/>
            <person name="Yi H."/>
        </authorList>
    </citation>
    <scope>NUCLEOTIDE SEQUENCE [LARGE SCALE GENOMIC DNA]</scope>
    <source>
        <strain evidence="2 3">HYN0085</strain>
    </source>
</reference>
<proteinExistence type="predicted"/>
<accession>A0A344TPH7</accession>
<sequence>MDVIATRQDLLQQLQQIKQTVTQEFEPLSETKIQWKPAPDQWGILECLVHLNMVSQYYVNQLNYKVEHTPRNAQPPLMFEMSFNGRMMLGFVDPKSTRKIPAPGMFKPKPYHLDTQKVLTRYKVIVEDLEKVLQKADTIDWNTKVVSPFTSLLKFRLGDVLLFTIAHHQRHLNQALRVMQREGFPKS</sequence>
<dbReference type="Proteomes" id="UP000251993">
    <property type="component" value="Chromosome"/>
</dbReference>
<dbReference type="OrthoDB" id="1524454at2"/>
<dbReference type="InterPro" id="IPR034660">
    <property type="entry name" value="DinB/YfiT-like"/>
</dbReference>
<dbReference type="EMBL" id="CP030850">
    <property type="protein sequence ID" value="AXE20548.1"/>
    <property type="molecule type" value="Genomic_DNA"/>
</dbReference>
<gene>
    <name evidence="2" type="ORF">DR864_23820</name>
</gene>
<organism evidence="2 3">
    <name type="scientific">Runella rosea</name>
    <dbReference type="NCBI Taxonomy" id="2259595"/>
    <lineage>
        <taxon>Bacteria</taxon>
        <taxon>Pseudomonadati</taxon>
        <taxon>Bacteroidota</taxon>
        <taxon>Cytophagia</taxon>
        <taxon>Cytophagales</taxon>
        <taxon>Spirosomataceae</taxon>
        <taxon>Runella</taxon>
    </lineage>
</organism>
<dbReference type="Pfam" id="PF12867">
    <property type="entry name" value="DinB_2"/>
    <property type="match status" value="1"/>
</dbReference>
<dbReference type="KEGG" id="run:DR864_23820"/>
<dbReference type="SUPFAM" id="SSF109854">
    <property type="entry name" value="DinB/YfiT-like putative metalloenzymes"/>
    <property type="match status" value="1"/>
</dbReference>
<protein>
    <submittedName>
        <fullName evidence="2">DinB family protein</fullName>
    </submittedName>
</protein>
<evidence type="ECO:0000313" key="3">
    <source>
        <dbReference type="Proteomes" id="UP000251993"/>
    </source>
</evidence>
<dbReference type="RefSeq" id="WP_114069311.1">
    <property type="nucleotide sequence ID" value="NZ_CP030850.1"/>
</dbReference>
<keyword evidence="3" id="KW-1185">Reference proteome</keyword>
<feature type="domain" description="DinB-like" evidence="1">
    <location>
        <begin position="13"/>
        <end position="175"/>
    </location>
</feature>
<evidence type="ECO:0000259" key="1">
    <source>
        <dbReference type="Pfam" id="PF12867"/>
    </source>
</evidence>
<evidence type="ECO:0000313" key="2">
    <source>
        <dbReference type="EMBL" id="AXE20548.1"/>
    </source>
</evidence>
<name>A0A344TPH7_9BACT</name>